<evidence type="ECO:0000256" key="12">
    <source>
        <dbReference type="RuleBase" id="RU363101"/>
    </source>
</evidence>
<evidence type="ECO:0000313" key="13">
    <source>
        <dbReference type="EMBL" id="AXY22559.1"/>
    </source>
</evidence>
<evidence type="ECO:0000256" key="11">
    <source>
        <dbReference type="ARBA" id="ARBA00023136"/>
    </source>
</evidence>
<keyword evidence="10 12" id="KW-1133">Transmembrane helix</keyword>
<keyword evidence="8 12" id="KW-0812">Transmembrane</keyword>
<dbReference type="OrthoDB" id="7596388at2"/>
<protein>
    <recommendedName>
        <fullName evidence="4 12">Heme exporter protein D</fullName>
    </recommendedName>
</protein>
<evidence type="ECO:0000256" key="6">
    <source>
        <dbReference type="ARBA" id="ARBA00022475"/>
    </source>
</evidence>
<comment type="function">
    <text evidence="1 12">Required for the export of heme to the periplasm for the biogenesis of c-type cytochromes.</text>
</comment>
<gene>
    <name evidence="13" type="ORF">CD178_01798</name>
</gene>
<dbReference type="GO" id="GO:0015886">
    <property type="term" value="P:heme transport"/>
    <property type="evidence" value="ECO:0007669"/>
    <property type="project" value="InterPro"/>
</dbReference>
<sequence length="49" mass="5372">MTHLPYIVAAYGLTLGVAAILSVNATIRLRQARKRLAAIEQPGRTRRPS</sequence>
<dbReference type="GO" id="GO:0005886">
    <property type="term" value="C:plasma membrane"/>
    <property type="evidence" value="ECO:0007669"/>
    <property type="project" value="UniProtKB-SubCell"/>
</dbReference>
<evidence type="ECO:0000256" key="7">
    <source>
        <dbReference type="ARBA" id="ARBA00022519"/>
    </source>
</evidence>
<dbReference type="GeneID" id="98313227"/>
<comment type="subcellular location">
    <subcellularLocation>
        <location evidence="2 12">Cell inner membrane</location>
        <topology evidence="2 12">Single-pass membrane protein</topology>
    </subcellularLocation>
</comment>
<dbReference type="AlphaFoldDB" id="A0A347WCG6"/>
<proteinExistence type="inferred from homology"/>
<evidence type="ECO:0000256" key="4">
    <source>
        <dbReference type="ARBA" id="ARBA00016461"/>
    </source>
</evidence>
<evidence type="ECO:0000256" key="10">
    <source>
        <dbReference type="ARBA" id="ARBA00022989"/>
    </source>
</evidence>
<keyword evidence="6 12" id="KW-1003">Cell membrane</keyword>
<feature type="transmembrane region" description="Helical" evidence="12">
    <location>
        <begin position="6"/>
        <end position="27"/>
    </location>
</feature>
<keyword evidence="7 12" id="KW-0997">Cell inner membrane</keyword>
<accession>A0A347WCG6</accession>
<keyword evidence="5 12" id="KW-0813">Transport</keyword>
<evidence type="ECO:0000256" key="9">
    <source>
        <dbReference type="ARBA" id="ARBA00022748"/>
    </source>
</evidence>
<reference evidence="13 14" key="1">
    <citation type="submission" date="2017-08" db="EMBL/GenBank/DDBJ databases">
        <title>Complete genome sequence of Gluconacetobacter saccharivorans CV1 isolated from Fermented Vinegar.</title>
        <authorList>
            <person name="Kim S.-Y."/>
        </authorList>
    </citation>
    <scope>NUCLEOTIDE SEQUENCE [LARGE SCALE GENOMIC DNA]</scope>
    <source>
        <strain evidence="13 14">CV1</strain>
    </source>
</reference>
<evidence type="ECO:0000313" key="14">
    <source>
        <dbReference type="Proteomes" id="UP000264120"/>
    </source>
</evidence>
<name>A0A347WCG6_9PROT</name>
<dbReference type="RefSeq" id="WP_102323139.1">
    <property type="nucleotide sequence ID" value="NZ_CALCQY010000002.1"/>
</dbReference>
<dbReference type="Proteomes" id="UP000264120">
    <property type="component" value="Chromosome"/>
</dbReference>
<dbReference type="EMBL" id="CP023036">
    <property type="protein sequence ID" value="AXY22559.1"/>
    <property type="molecule type" value="Genomic_DNA"/>
</dbReference>
<keyword evidence="11 12" id="KW-0472">Membrane</keyword>
<dbReference type="KEGG" id="ksc:CD178_01798"/>
<evidence type="ECO:0000256" key="3">
    <source>
        <dbReference type="ARBA" id="ARBA00008741"/>
    </source>
</evidence>
<keyword evidence="9 12" id="KW-0201">Cytochrome c-type biogenesis</keyword>
<dbReference type="GO" id="GO:0017004">
    <property type="term" value="P:cytochrome complex assembly"/>
    <property type="evidence" value="ECO:0007669"/>
    <property type="project" value="UniProtKB-KW"/>
</dbReference>
<evidence type="ECO:0000256" key="1">
    <source>
        <dbReference type="ARBA" id="ARBA00002442"/>
    </source>
</evidence>
<keyword evidence="14" id="KW-1185">Reference proteome</keyword>
<evidence type="ECO:0000256" key="2">
    <source>
        <dbReference type="ARBA" id="ARBA00004377"/>
    </source>
</evidence>
<dbReference type="Pfam" id="PF04995">
    <property type="entry name" value="CcmD"/>
    <property type="match status" value="1"/>
</dbReference>
<dbReference type="InterPro" id="IPR007078">
    <property type="entry name" value="Haem_export_protD_CcmD"/>
</dbReference>
<organism evidence="13 14">
    <name type="scientific">Komagataeibacter saccharivorans</name>
    <dbReference type="NCBI Taxonomy" id="265959"/>
    <lineage>
        <taxon>Bacteria</taxon>
        <taxon>Pseudomonadati</taxon>
        <taxon>Pseudomonadota</taxon>
        <taxon>Alphaproteobacteria</taxon>
        <taxon>Acetobacterales</taxon>
        <taxon>Acetobacteraceae</taxon>
        <taxon>Komagataeibacter</taxon>
    </lineage>
</organism>
<evidence type="ECO:0000256" key="5">
    <source>
        <dbReference type="ARBA" id="ARBA00022448"/>
    </source>
</evidence>
<evidence type="ECO:0000256" key="8">
    <source>
        <dbReference type="ARBA" id="ARBA00022692"/>
    </source>
</evidence>
<comment type="similarity">
    <text evidence="3 12">Belongs to the CcmD/CycX/HelD family.</text>
</comment>